<dbReference type="InterPro" id="IPR036388">
    <property type="entry name" value="WH-like_DNA-bd_sf"/>
</dbReference>
<dbReference type="SUPFAM" id="SSF88659">
    <property type="entry name" value="Sigma3 and sigma4 domains of RNA polymerase sigma factors"/>
    <property type="match status" value="1"/>
</dbReference>
<keyword evidence="3" id="KW-0731">Sigma factor</keyword>
<accession>A0A919N050</accession>
<reference evidence="7" key="1">
    <citation type="submission" date="2021-01" db="EMBL/GenBank/DDBJ databases">
        <title>Whole genome shotgun sequence of Actinoplanes rishiriensis NBRC 108556.</title>
        <authorList>
            <person name="Komaki H."/>
            <person name="Tamura T."/>
        </authorList>
    </citation>
    <scope>NUCLEOTIDE SEQUENCE</scope>
    <source>
        <strain evidence="7">NBRC 108556</strain>
    </source>
</reference>
<evidence type="ECO:0000259" key="5">
    <source>
        <dbReference type="Pfam" id="PF04542"/>
    </source>
</evidence>
<evidence type="ECO:0000256" key="2">
    <source>
        <dbReference type="ARBA" id="ARBA00023015"/>
    </source>
</evidence>
<dbReference type="InterPro" id="IPR013325">
    <property type="entry name" value="RNA_pol_sigma_r2"/>
</dbReference>
<dbReference type="Proteomes" id="UP000636960">
    <property type="component" value="Unassembled WGS sequence"/>
</dbReference>
<dbReference type="Pfam" id="PF08281">
    <property type="entry name" value="Sigma70_r4_2"/>
    <property type="match status" value="1"/>
</dbReference>
<feature type="domain" description="RNA polymerase sigma factor 70 region 4 type 2" evidence="6">
    <location>
        <begin position="137"/>
        <end position="188"/>
    </location>
</feature>
<dbReference type="EMBL" id="BOMV01000132">
    <property type="protein sequence ID" value="GIF02369.1"/>
    <property type="molecule type" value="Genomic_DNA"/>
</dbReference>
<evidence type="ECO:0000256" key="3">
    <source>
        <dbReference type="ARBA" id="ARBA00023082"/>
    </source>
</evidence>
<dbReference type="AlphaFoldDB" id="A0A919N050"/>
<dbReference type="NCBIfam" id="TIGR02937">
    <property type="entry name" value="sigma70-ECF"/>
    <property type="match status" value="1"/>
</dbReference>
<dbReference type="InterPro" id="IPR013324">
    <property type="entry name" value="RNA_pol_sigma_r3/r4-like"/>
</dbReference>
<keyword evidence="4" id="KW-0804">Transcription</keyword>
<evidence type="ECO:0000256" key="4">
    <source>
        <dbReference type="ARBA" id="ARBA00023163"/>
    </source>
</evidence>
<keyword evidence="2" id="KW-0805">Transcription regulation</keyword>
<evidence type="ECO:0000313" key="7">
    <source>
        <dbReference type="EMBL" id="GIF02369.1"/>
    </source>
</evidence>
<gene>
    <name evidence="7" type="primary">rpoE_32</name>
    <name evidence="7" type="ORF">Ari01nite_98330</name>
</gene>
<evidence type="ECO:0000256" key="1">
    <source>
        <dbReference type="ARBA" id="ARBA00010641"/>
    </source>
</evidence>
<proteinExistence type="inferred from homology"/>
<dbReference type="PANTHER" id="PTHR43133">
    <property type="entry name" value="RNA POLYMERASE ECF-TYPE SIGMA FACTO"/>
    <property type="match status" value="1"/>
</dbReference>
<evidence type="ECO:0000313" key="8">
    <source>
        <dbReference type="Proteomes" id="UP000636960"/>
    </source>
</evidence>
<dbReference type="SUPFAM" id="SSF88946">
    <property type="entry name" value="Sigma2 domain of RNA polymerase sigma factors"/>
    <property type="match status" value="1"/>
</dbReference>
<dbReference type="Gene3D" id="1.10.10.10">
    <property type="entry name" value="Winged helix-like DNA-binding domain superfamily/Winged helix DNA-binding domain"/>
    <property type="match status" value="1"/>
</dbReference>
<comment type="similarity">
    <text evidence="1">Belongs to the sigma-70 factor family. ECF subfamily.</text>
</comment>
<organism evidence="7 8">
    <name type="scientific">Paractinoplanes rishiriensis</name>
    <dbReference type="NCBI Taxonomy" id="1050105"/>
    <lineage>
        <taxon>Bacteria</taxon>
        <taxon>Bacillati</taxon>
        <taxon>Actinomycetota</taxon>
        <taxon>Actinomycetes</taxon>
        <taxon>Micromonosporales</taxon>
        <taxon>Micromonosporaceae</taxon>
        <taxon>Paractinoplanes</taxon>
    </lineage>
</organism>
<name>A0A919N050_9ACTN</name>
<dbReference type="PANTHER" id="PTHR43133:SF46">
    <property type="entry name" value="RNA POLYMERASE SIGMA-70 FACTOR ECF SUBFAMILY"/>
    <property type="match status" value="1"/>
</dbReference>
<feature type="domain" description="RNA polymerase sigma-70 region 2" evidence="5">
    <location>
        <begin position="38"/>
        <end position="108"/>
    </location>
</feature>
<dbReference type="InterPro" id="IPR013249">
    <property type="entry name" value="RNA_pol_sigma70_r4_t2"/>
</dbReference>
<dbReference type="InterPro" id="IPR007627">
    <property type="entry name" value="RNA_pol_sigma70_r2"/>
</dbReference>
<dbReference type="Gene3D" id="1.10.1740.10">
    <property type="match status" value="1"/>
</dbReference>
<sequence>MGGRAFVLLIVRRSLSAADEAELVRRTAAGDRRAFDELYRRTSPWLLGRLRRRCADDDVVADVMQETYLAVWRAAGSFAGAATSGSAVGWLWTIAAHRLVDAFRRRARQNQVPAVPLAESVAPAAEDEVLAGWVGHELEQALLELPPEAREVLRAMVLDGLSVRETSVLLGVPENTVKSRARRARIALREALS</sequence>
<dbReference type="Pfam" id="PF04542">
    <property type="entry name" value="Sigma70_r2"/>
    <property type="match status" value="1"/>
</dbReference>
<protein>
    <submittedName>
        <fullName evidence="7">RNA polymerase sigma24 factor</fullName>
    </submittedName>
</protein>
<evidence type="ECO:0000259" key="6">
    <source>
        <dbReference type="Pfam" id="PF08281"/>
    </source>
</evidence>
<dbReference type="GO" id="GO:0003677">
    <property type="term" value="F:DNA binding"/>
    <property type="evidence" value="ECO:0007669"/>
    <property type="project" value="InterPro"/>
</dbReference>
<dbReference type="InterPro" id="IPR039425">
    <property type="entry name" value="RNA_pol_sigma-70-like"/>
</dbReference>
<keyword evidence="8" id="KW-1185">Reference proteome</keyword>
<dbReference type="GO" id="GO:0006352">
    <property type="term" value="P:DNA-templated transcription initiation"/>
    <property type="evidence" value="ECO:0007669"/>
    <property type="project" value="InterPro"/>
</dbReference>
<dbReference type="GO" id="GO:0016987">
    <property type="term" value="F:sigma factor activity"/>
    <property type="evidence" value="ECO:0007669"/>
    <property type="project" value="UniProtKB-KW"/>
</dbReference>
<comment type="caution">
    <text evidence="7">The sequence shown here is derived from an EMBL/GenBank/DDBJ whole genome shotgun (WGS) entry which is preliminary data.</text>
</comment>
<dbReference type="InterPro" id="IPR014284">
    <property type="entry name" value="RNA_pol_sigma-70_dom"/>
</dbReference>